<organism evidence="6 7">
    <name type="scientific">Phocaeicola acetigenes</name>
    <dbReference type="NCBI Taxonomy" id="3016083"/>
    <lineage>
        <taxon>Bacteria</taxon>
        <taxon>Pseudomonadati</taxon>
        <taxon>Bacteroidota</taxon>
        <taxon>Bacteroidia</taxon>
        <taxon>Bacteroidales</taxon>
        <taxon>Bacteroidaceae</taxon>
        <taxon>Phocaeicola</taxon>
    </lineage>
</organism>
<evidence type="ECO:0000259" key="5">
    <source>
        <dbReference type="Pfam" id="PF06803"/>
    </source>
</evidence>
<evidence type="ECO:0000256" key="3">
    <source>
        <dbReference type="ARBA" id="ARBA00022989"/>
    </source>
</evidence>
<evidence type="ECO:0000313" key="6">
    <source>
        <dbReference type="EMBL" id="MCZ8372381.1"/>
    </source>
</evidence>
<accession>A0ABT4PH59</accession>
<reference evidence="6" key="1">
    <citation type="submission" date="2022-12" db="EMBL/GenBank/DDBJ databases">
        <title>Phocaeicola acetigenes sp. nov., isolated feces from a healthy human.</title>
        <authorList>
            <person name="Do H."/>
            <person name="Ha Y.B."/>
            <person name="Kim J.-S."/>
            <person name="Suh M.K."/>
            <person name="Kim H.S."/>
            <person name="Lee J.-S."/>
        </authorList>
    </citation>
    <scope>NUCLEOTIDE SEQUENCE</scope>
    <source>
        <strain evidence="6">KGMB11183</strain>
    </source>
</reference>
<keyword evidence="2" id="KW-0812">Transmembrane</keyword>
<proteinExistence type="predicted"/>
<dbReference type="Pfam" id="PF06803">
    <property type="entry name" value="DUF1232"/>
    <property type="match status" value="1"/>
</dbReference>
<protein>
    <submittedName>
        <fullName evidence="6">YkvA family protein</fullName>
    </submittedName>
</protein>
<dbReference type="EMBL" id="JAPZVM010000004">
    <property type="protein sequence ID" value="MCZ8372381.1"/>
    <property type="molecule type" value="Genomic_DNA"/>
</dbReference>
<keyword evidence="7" id="KW-1185">Reference proteome</keyword>
<evidence type="ECO:0000256" key="4">
    <source>
        <dbReference type="ARBA" id="ARBA00023136"/>
    </source>
</evidence>
<name>A0ABT4PH59_9BACT</name>
<keyword evidence="4" id="KW-0472">Membrane</keyword>
<evidence type="ECO:0000313" key="7">
    <source>
        <dbReference type="Proteomes" id="UP001141933"/>
    </source>
</evidence>
<dbReference type="Proteomes" id="UP001141933">
    <property type="component" value="Unassembled WGS sequence"/>
</dbReference>
<sequence length="126" mass="14362">MEKLEDYRSYQQNYSESKLWNKISSVAHKAGAKVVYAVLLLYYVATGKDVSWADKAKIYGVLGYFILPLDVVPDLAPLVGYTDDLTALLWVLHTVWSNVTPEVKSKARARLSKWFGELSEEELKLF</sequence>
<keyword evidence="3" id="KW-1133">Transmembrane helix</keyword>
<feature type="domain" description="DUF1232" evidence="5">
    <location>
        <begin position="55"/>
        <end position="90"/>
    </location>
</feature>
<comment type="subcellular location">
    <subcellularLocation>
        <location evidence="1">Endomembrane system</location>
        <topology evidence="1">Multi-pass membrane protein</topology>
    </subcellularLocation>
</comment>
<dbReference type="RefSeq" id="WP_178266629.1">
    <property type="nucleotide sequence ID" value="NZ_JAPZVM010000004.1"/>
</dbReference>
<gene>
    <name evidence="6" type="ORF">O6P32_06605</name>
</gene>
<dbReference type="InterPro" id="IPR010652">
    <property type="entry name" value="DUF1232"/>
</dbReference>
<evidence type="ECO:0000256" key="1">
    <source>
        <dbReference type="ARBA" id="ARBA00004127"/>
    </source>
</evidence>
<dbReference type="PIRSF" id="PIRSF031804">
    <property type="entry name" value="UCP031804"/>
    <property type="match status" value="1"/>
</dbReference>
<evidence type="ECO:0000256" key="2">
    <source>
        <dbReference type="ARBA" id="ARBA00022692"/>
    </source>
</evidence>
<comment type="caution">
    <text evidence="6">The sequence shown here is derived from an EMBL/GenBank/DDBJ whole genome shotgun (WGS) entry which is preliminary data.</text>
</comment>
<dbReference type="InterPro" id="IPR016983">
    <property type="entry name" value="UCP031804"/>
</dbReference>